<feature type="transmembrane region" description="Helical" evidence="6">
    <location>
        <begin position="165"/>
        <end position="183"/>
    </location>
</feature>
<dbReference type="AlphaFoldDB" id="K9X828"/>
<accession>K9X828</accession>
<dbReference type="Proteomes" id="UP000010475">
    <property type="component" value="Plasmid pCYLST.01"/>
</dbReference>
<dbReference type="GO" id="GO:0005886">
    <property type="term" value="C:plasma membrane"/>
    <property type="evidence" value="ECO:0007669"/>
    <property type="project" value="TreeGrafter"/>
</dbReference>
<proteinExistence type="inferred from homology"/>
<dbReference type="InterPro" id="IPR002528">
    <property type="entry name" value="MATE_fam"/>
</dbReference>
<evidence type="ECO:0000256" key="5">
    <source>
        <dbReference type="ARBA" id="ARBA00023136"/>
    </source>
</evidence>
<sequence length="445" mass="48773">MNITHPEKYSFLRSFYQLTLVNILSSIIVPLAGFIGIVFLGHLTEIHHLAGASLAIILFDCIYFCLNFLRWVTTGMTAIAVGQNDEEAILLVGVRNALIALVIGILILILHYPLGYLAFDLFNVTVEVKNSGLAYFNARIWGAPAVLLNYVLVGWLLGQRQSGKALIMTIVFNIANIVQDYFYVIRWDWASTGAGLSSSVSQYLMLLIGIILVSREVSFKRLRTLGVQLRDLPAFQSTLSMNGNLFVRSLAIAFTYAIFSSVSTTMGTTNIAVNSLLLQVVLLTVDIFHGIGLTTTTLSGIFEGGEANSKSFPLLQIAVGTSLLIGLTCAGVSVLFPQTIFGLLTNHTEIIGQIKIYVPWLLIVLGCGSIALILEGYLTGTTKGYILRNALLISTLLGFVPSAILAWHYQSNHILWLAMSMFMTLRIVIPGIYIFMQDAIAVKHL</sequence>
<feature type="transmembrane region" description="Helical" evidence="6">
    <location>
        <begin position="276"/>
        <end position="302"/>
    </location>
</feature>
<dbReference type="RefSeq" id="WP_015328311.1">
    <property type="nucleotide sequence ID" value="NC_020050.1"/>
</dbReference>
<comment type="subcellular location">
    <subcellularLocation>
        <location evidence="1">Membrane</location>
        <topology evidence="1">Multi-pass membrane protein</topology>
    </subcellularLocation>
</comment>
<feature type="transmembrane region" description="Helical" evidence="6">
    <location>
        <begin position="415"/>
        <end position="436"/>
    </location>
</feature>
<evidence type="ECO:0000256" key="3">
    <source>
        <dbReference type="ARBA" id="ARBA00022692"/>
    </source>
</evidence>
<dbReference type="NCBIfam" id="NF041358">
    <property type="entry name" value="GntT_guanitoxin"/>
    <property type="match status" value="1"/>
</dbReference>
<comment type="similarity">
    <text evidence="2">Belongs to the multi antimicrobial extrusion (MATE) (TC 2.A.66.1) family.</text>
</comment>
<evidence type="ECO:0000313" key="7">
    <source>
        <dbReference type="EMBL" id="AFZ28264.1"/>
    </source>
</evidence>
<keyword evidence="4 6" id="KW-1133">Transmembrane helix</keyword>
<dbReference type="InterPro" id="IPR044644">
    <property type="entry name" value="DinF-like"/>
</dbReference>
<dbReference type="PANTHER" id="PTHR42893">
    <property type="entry name" value="PROTEIN DETOXIFICATION 44, CHLOROPLASTIC-RELATED"/>
    <property type="match status" value="1"/>
</dbReference>
<dbReference type="Pfam" id="PF01554">
    <property type="entry name" value="MatE"/>
    <property type="match status" value="2"/>
</dbReference>
<dbReference type="KEGG" id="csg:Cylst_6482"/>
<feature type="transmembrane region" description="Helical" evidence="6">
    <location>
        <begin position="245"/>
        <end position="264"/>
    </location>
</feature>
<feature type="transmembrane region" description="Helical" evidence="6">
    <location>
        <begin position="189"/>
        <end position="213"/>
    </location>
</feature>
<dbReference type="EMBL" id="CP003643">
    <property type="protein sequence ID" value="AFZ28264.1"/>
    <property type="molecule type" value="Genomic_DNA"/>
</dbReference>
<evidence type="ECO:0000256" key="2">
    <source>
        <dbReference type="ARBA" id="ARBA00010199"/>
    </source>
</evidence>
<feature type="transmembrane region" description="Helical" evidence="6">
    <location>
        <begin position="46"/>
        <end position="66"/>
    </location>
</feature>
<gene>
    <name evidence="7" type="ORF">Cylst_6482</name>
</gene>
<keyword evidence="5 6" id="KW-0472">Membrane</keyword>
<feature type="transmembrane region" description="Helical" evidence="6">
    <location>
        <begin position="314"/>
        <end position="336"/>
    </location>
</feature>
<dbReference type="NCBIfam" id="TIGR00797">
    <property type="entry name" value="matE"/>
    <property type="match status" value="1"/>
</dbReference>
<dbReference type="PATRIC" id="fig|56107.3.peg.6951"/>
<feature type="transmembrane region" description="Helical" evidence="6">
    <location>
        <begin position="20"/>
        <end position="40"/>
    </location>
</feature>
<feature type="transmembrane region" description="Helical" evidence="6">
    <location>
        <begin position="97"/>
        <end position="119"/>
    </location>
</feature>
<keyword evidence="7" id="KW-0614">Plasmid</keyword>
<dbReference type="PANTHER" id="PTHR42893:SF46">
    <property type="entry name" value="PROTEIN DETOXIFICATION 44, CHLOROPLASTIC"/>
    <property type="match status" value="1"/>
</dbReference>
<feature type="transmembrane region" description="Helical" evidence="6">
    <location>
        <begin position="356"/>
        <end position="378"/>
    </location>
</feature>
<evidence type="ECO:0000256" key="6">
    <source>
        <dbReference type="SAM" id="Phobius"/>
    </source>
</evidence>
<dbReference type="HOGENOM" id="CLU_012893_16_0_3"/>
<feature type="transmembrane region" description="Helical" evidence="6">
    <location>
        <begin position="390"/>
        <end position="409"/>
    </location>
</feature>
<name>K9X828_9NOST</name>
<protein>
    <submittedName>
        <fullName evidence="7">Putative efflux protein, MATE family</fullName>
    </submittedName>
</protein>
<geneLocation type="plasmid" evidence="7 8">
    <name>pCYLST.01</name>
</geneLocation>
<dbReference type="GO" id="GO:0015297">
    <property type="term" value="F:antiporter activity"/>
    <property type="evidence" value="ECO:0007669"/>
    <property type="project" value="InterPro"/>
</dbReference>
<evidence type="ECO:0000313" key="8">
    <source>
        <dbReference type="Proteomes" id="UP000010475"/>
    </source>
</evidence>
<dbReference type="OrthoDB" id="9776324at2"/>
<feature type="transmembrane region" description="Helical" evidence="6">
    <location>
        <begin position="139"/>
        <end position="158"/>
    </location>
</feature>
<evidence type="ECO:0000256" key="1">
    <source>
        <dbReference type="ARBA" id="ARBA00004141"/>
    </source>
</evidence>
<evidence type="ECO:0000256" key="4">
    <source>
        <dbReference type="ARBA" id="ARBA00022989"/>
    </source>
</evidence>
<organism evidence="7 8">
    <name type="scientific">Cylindrospermum stagnale PCC 7417</name>
    <dbReference type="NCBI Taxonomy" id="56107"/>
    <lineage>
        <taxon>Bacteria</taxon>
        <taxon>Bacillati</taxon>
        <taxon>Cyanobacteriota</taxon>
        <taxon>Cyanophyceae</taxon>
        <taxon>Nostocales</taxon>
        <taxon>Nostocaceae</taxon>
        <taxon>Cylindrospermum</taxon>
    </lineage>
</organism>
<dbReference type="GO" id="GO:0042910">
    <property type="term" value="F:xenobiotic transmembrane transporter activity"/>
    <property type="evidence" value="ECO:0007669"/>
    <property type="project" value="InterPro"/>
</dbReference>
<keyword evidence="8" id="KW-1185">Reference proteome</keyword>
<keyword evidence="3 6" id="KW-0812">Transmembrane</keyword>
<reference evidence="7 8" key="1">
    <citation type="submission" date="2012-06" db="EMBL/GenBank/DDBJ databases">
        <title>Noncontiguous Finished plasmid 1 of genome of Cylindrospermum stagnale PCC 7417.</title>
        <authorList>
            <consortium name="US DOE Joint Genome Institute"/>
            <person name="Gugger M."/>
            <person name="Coursin T."/>
            <person name="Rippka R."/>
            <person name="Tandeau De Marsac N."/>
            <person name="Huntemann M."/>
            <person name="Wei C.-L."/>
            <person name="Han J."/>
            <person name="Detter J.C."/>
            <person name="Han C."/>
            <person name="Tapia R."/>
            <person name="Davenport K."/>
            <person name="Daligault H."/>
            <person name="Erkkila T."/>
            <person name="Gu W."/>
            <person name="Munk A.C.C."/>
            <person name="Teshima H."/>
            <person name="Xu Y."/>
            <person name="Chain P."/>
            <person name="Chen A."/>
            <person name="Krypides N."/>
            <person name="Mavromatis K."/>
            <person name="Markowitz V."/>
            <person name="Szeto E."/>
            <person name="Ivanova N."/>
            <person name="Mikhailova N."/>
            <person name="Ovchinnikova G."/>
            <person name="Pagani I."/>
            <person name="Pati A."/>
            <person name="Goodwin L."/>
            <person name="Peters L."/>
            <person name="Pitluck S."/>
            <person name="Woyke T."/>
            <person name="Kerfeld C."/>
        </authorList>
    </citation>
    <scope>NUCLEOTIDE SEQUENCE [LARGE SCALE GENOMIC DNA]</scope>
    <source>
        <strain evidence="7 8">PCC 7417</strain>
        <plasmid evidence="8">Plasmid pCYLST.01</plasmid>
    </source>
</reference>